<dbReference type="EMBL" id="LAZR01019973">
    <property type="protein sequence ID" value="KKL90572.1"/>
    <property type="molecule type" value="Genomic_DNA"/>
</dbReference>
<gene>
    <name evidence="1" type="ORF">LCGC14_1903350</name>
</gene>
<comment type="caution">
    <text evidence="1">The sequence shown here is derived from an EMBL/GenBank/DDBJ whole genome shotgun (WGS) entry which is preliminary data.</text>
</comment>
<reference evidence="1" key="1">
    <citation type="journal article" date="2015" name="Nature">
        <title>Complex archaea that bridge the gap between prokaryotes and eukaryotes.</title>
        <authorList>
            <person name="Spang A."/>
            <person name="Saw J.H."/>
            <person name="Jorgensen S.L."/>
            <person name="Zaremba-Niedzwiedzka K."/>
            <person name="Martijn J."/>
            <person name="Lind A.E."/>
            <person name="van Eijk R."/>
            <person name="Schleper C."/>
            <person name="Guy L."/>
            <person name="Ettema T.J."/>
        </authorList>
    </citation>
    <scope>NUCLEOTIDE SEQUENCE</scope>
</reference>
<proteinExistence type="predicted"/>
<organism evidence="1">
    <name type="scientific">marine sediment metagenome</name>
    <dbReference type="NCBI Taxonomy" id="412755"/>
    <lineage>
        <taxon>unclassified sequences</taxon>
        <taxon>metagenomes</taxon>
        <taxon>ecological metagenomes</taxon>
    </lineage>
</organism>
<sequence length="354" mass="39806">MTEHLVMAQLGDRLRAAGIPAEQIWELGPDYDLSGNGNSWKMNEQAVAGNGQSSRGYYWTDENDNHHRFEGRPLWHLLHHTAGSAYTPNVKNSRGQTKCNCYAGLRRGNRLYQDGGGVPTLALASAGPSDYSAGSGVRSLIPDFIIPGIRFVGKQTKSDDSPYWYGNRYYWSTEVVLNGVGAVLDADVRELLIVYCAVISDVLDKNENFHGGHGQHTKRKIDLWDGRYDNMAETIFVIQDDVRQWSGTPPIEPPDPPDQGDLVQIGRNQQYVRQDETGQDVEYWQVRCIEAIEGVKFYGNSNKQFIIAEAPQLTWKVWNQAMTDWLSAWTRRNSYGIGATERIMVENAVNALYG</sequence>
<name>A0A0F9ITY4_9ZZZZ</name>
<dbReference type="AlphaFoldDB" id="A0A0F9ITY4"/>
<accession>A0A0F9ITY4</accession>
<protein>
    <submittedName>
        <fullName evidence="1">Uncharacterized protein</fullName>
    </submittedName>
</protein>
<evidence type="ECO:0000313" key="1">
    <source>
        <dbReference type="EMBL" id="KKL90572.1"/>
    </source>
</evidence>